<evidence type="ECO:0000313" key="1">
    <source>
        <dbReference type="EMBL" id="MBB6493110.1"/>
    </source>
</evidence>
<dbReference type="EMBL" id="JACHBF010000009">
    <property type="protein sequence ID" value="MBB6493110.1"/>
    <property type="molecule type" value="Genomic_DNA"/>
</dbReference>
<keyword evidence="2" id="KW-1185">Reference proteome</keyword>
<comment type="caution">
    <text evidence="1">The sequence shown here is derived from an EMBL/GenBank/DDBJ whole genome shotgun (WGS) entry which is preliminary data.</text>
</comment>
<name>A0ABR6R1P5_RHITR</name>
<evidence type="ECO:0000313" key="2">
    <source>
        <dbReference type="Proteomes" id="UP000526625"/>
    </source>
</evidence>
<sequence>MRKAFLKNFGAEEKEAEKLREGRSELAGHCRMYAMKRSGGRDLAGSATVF</sequence>
<protein>
    <submittedName>
        <fullName evidence="1">Uncharacterized protein</fullName>
    </submittedName>
</protein>
<gene>
    <name evidence="1" type="ORF">GGD45_003536</name>
</gene>
<proteinExistence type="predicted"/>
<organism evidence="1 2">
    <name type="scientific">Rhizobium tropici</name>
    <dbReference type="NCBI Taxonomy" id="398"/>
    <lineage>
        <taxon>Bacteria</taxon>
        <taxon>Pseudomonadati</taxon>
        <taxon>Pseudomonadota</taxon>
        <taxon>Alphaproteobacteria</taxon>
        <taxon>Hyphomicrobiales</taxon>
        <taxon>Rhizobiaceae</taxon>
        <taxon>Rhizobium/Agrobacterium group</taxon>
        <taxon>Rhizobium</taxon>
    </lineage>
</organism>
<accession>A0ABR6R1P5</accession>
<reference evidence="1 2" key="1">
    <citation type="submission" date="2020-08" db="EMBL/GenBank/DDBJ databases">
        <title>Genomic Encyclopedia of Type Strains, Phase IV (KMG-V): Genome sequencing to study the core and pangenomes of soil and plant-associated prokaryotes.</title>
        <authorList>
            <person name="Whitman W."/>
        </authorList>
    </citation>
    <scope>NUCLEOTIDE SEQUENCE [LARGE SCALE GENOMIC DNA]</scope>
    <source>
        <strain evidence="1 2">SEMIA 4059</strain>
    </source>
</reference>
<dbReference type="Proteomes" id="UP000526625">
    <property type="component" value="Unassembled WGS sequence"/>
</dbReference>